<comment type="similarity">
    <text evidence="1">Belongs to the AFG1 ATPase family.</text>
</comment>
<dbReference type="GO" id="GO:0005739">
    <property type="term" value="C:mitochondrion"/>
    <property type="evidence" value="ECO:0007669"/>
    <property type="project" value="TreeGrafter"/>
</dbReference>
<keyword evidence="5" id="KW-1185">Reference proteome</keyword>
<name>A0A1G4KQL3_KOMPC</name>
<evidence type="ECO:0000256" key="1">
    <source>
        <dbReference type="ARBA" id="ARBA00010322"/>
    </source>
</evidence>
<dbReference type="EMBL" id="FR839630">
    <property type="protein sequence ID" value="SCV12302.1"/>
    <property type="molecule type" value="Genomic_DNA"/>
</dbReference>
<reference evidence="4 5" key="2">
    <citation type="journal article" date="2016" name="FEMS Yeast Res.">
        <title>Curation of the genome annotation of Pichia pastoris (Komagataella phaffii) CBS7435 from gene level to protein function.</title>
        <authorList>
            <person name="Valli M."/>
            <person name="Tatto N.E."/>
            <person name="Peymann A."/>
            <person name="Gruber C."/>
            <person name="Landes N."/>
            <person name="Ekker H."/>
            <person name="Thallinger G.G."/>
            <person name="Mattanovich D."/>
            <person name="Gasser B."/>
            <person name="Graf A.B."/>
        </authorList>
    </citation>
    <scope>GENOME REANNOTATION</scope>
    <source>
        <strain evidence="4 5">ATCC 76273 / CBS 7435 / CECT 11047 / NRRL Y-11430 / Wegner 21-1</strain>
    </source>
</reference>
<dbReference type="PANTHER" id="PTHR12169">
    <property type="entry name" value="ATPASE N2B"/>
    <property type="match status" value="1"/>
</dbReference>
<keyword evidence="2" id="KW-0547">Nucleotide-binding</keyword>
<evidence type="ECO:0008006" key="6">
    <source>
        <dbReference type="Google" id="ProtNLM"/>
    </source>
</evidence>
<dbReference type="InterPro" id="IPR005654">
    <property type="entry name" value="ATPase_AFG1-like"/>
</dbReference>
<proteinExistence type="inferred from homology"/>
<protein>
    <recommendedName>
        <fullName evidence="6">ATPase</fullName>
    </recommendedName>
</protein>
<dbReference type="InterPro" id="IPR027417">
    <property type="entry name" value="P-loop_NTPase"/>
</dbReference>
<dbReference type="PANTHER" id="PTHR12169:SF2">
    <property type="entry name" value="AFG1P"/>
    <property type="match status" value="1"/>
</dbReference>
<dbReference type="NCBIfam" id="NF040713">
    <property type="entry name" value="ZapE"/>
    <property type="match status" value="1"/>
</dbReference>
<evidence type="ECO:0000313" key="5">
    <source>
        <dbReference type="Proteomes" id="UP000006853"/>
    </source>
</evidence>
<dbReference type="GO" id="GO:0005524">
    <property type="term" value="F:ATP binding"/>
    <property type="evidence" value="ECO:0007669"/>
    <property type="project" value="UniProtKB-KW"/>
</dbReference>
<dbReference type="SUPFAM" id="SSF52540">
    <property type="entry name" value="P-loop containing nucleoside triphosphate hydrolases"/>
    <property type="match status" value="1"/>
</dbReference>
<organism evidence="4 5">
    <name type="scientific">Komagataella phaffii (strain ATCC 76273 / CBS 7435 / CECT 11047 / NRRL Y-11430 / Wegner 21-1)</name>
    <name type="common">Yeast</name>
    <name type="synonym">Pichia pastoris</name>
    <dbReference type="NCBI Taxonomy" id="981350"/>
    <lineage>
        <taxon>Eukaryota</taxon>
        <taxon>Fungi</taxon>
        <taxon>Dikarya</taxon>
        <taxon>Ascomycota</taxon>
        <taxon>Saccharomycotina</taxon>
        <taxon>Pichiomycetes</taxon>
        <taxon>Pichiales</taxon>
        <taxon>Pichiaceae</taxon>
        <taxon>Komagataella</taxon>
    </lineage>
</organism>
<evidence type="ECO:0000313" key="4">
    <source>
        <dbReference type="EMBL" id="SCV12302.1"/>
    </source>
</evidence>
<dbReference type="Proteomes" id="UP000006853">
    <property type="component" value="Chromosome 3"/>
</dbReference>
<gene>
    <name evidence="4" type="ordered locus">PP7435_Chr3-2700</name>
</gene>
<dbReference type="AlphaFoldDB" id="A0A1G4KQL3"/>
<keyword evidence="3" id="KW-0067">ATP-binding</keyword>
<accession>A0A1G4KQL3</accession>
<evidence type="ECO:0000256" key="2">
    <source>
        <dbReference type="ARBA" id="ARBA00022741"/>
    </source>
</evidence>
<dbReference type="Gene3D" id="3.40.50.300">
    <property type="entry name" value="P-loop containing nucleotide triphosphate hydrolases"/>
    <property type="match status" value="1"/>
</dbReference>
<dbReference type="GO" id="GO:0016887">
    <property type="term" value="F:ATP hydrolysis activity"/>
    <property type="evidence" value="ECO:0007669"/>
    <property type="project" value="InterPro"/>
</dbReference>
<evidence type="ECO:0000256" key="3">
    <source>
        <dbReference type="ARBA" id="ARBA00022840"/>
    </source>
</evidence>
<dbReference type="FunFam" id="3.40.50.300:FF:002222">
    <property type="entry name" value="AFG1-family ATPase, variant"/>
    <property type="match status" value="1"/>
</dbReference>
<dbReference type="Pfam" id="PF03969">
    <property type="entry name" value="AFG1_ATPase"/>
    <property type="match status" value="1"/>
</dbReference>
<sequence>MVRLLIRRWHSVHVDHGLCPTLTDPLHIYQNYVSRGLLRQDEAQLRAAIQFQKLYKRVKDYKPHGDTQVKINSYIRQIELADRKKNVLGLRYSYRPKWFEKIKDNEKKDLIKVLTDEEELANFPSPMGLLVNGEVGCGKSMLMDMFAHSLPHSSKCRWHYNNFILWVYNEIHVIYERRKLDNQDNHSCLSLENEFILLEVASKMIEKNTILMLDEFMLPDLASAKIVKILFTYFFKLGGVLVATSNRLPEQLYSTAFNKTQFKSFEAVLKLRCETYDMRSKQDYRQILSNEAKGQIVSHLVIKKDDPEESQWAKLIAKATNYEMGNPATLTVYGRKLPIPWHVRGIAKFNFSDLCQALFGPGDYISLASNYHTFIVDNVPILTIRMRNDARRFITFLDAIYEARCQLIIRSEAGPDDLFFPDLKTSENSLEGSNSLQVQNEEMFSRTQMYLSNPYRPNVSSYDTGVGARDFESAQHSTIDRPMCKIDNDFQNMKRFTGEDEMFAYKRAVSRLREMTGSEMWRESRDWLPIDASMRPWEKLEDVVIESESKPNNMSLLEQLQKSAAETESELGDHLIENPNIHDPSKFTKPGELHSDRDVSNQMLVHRIPPDYSDRKAHGPIFPFVSRFSQSFKDAPVFKKMHFWSVGVWGNGNRLKDEISKRWIKGNNHISE</sequence>
<reference evidence="4 5" key="1">
    <citation type="journal article" date="2011" name="J. Biotechnol.">
        <title>High-quality genome sequence of Pichia pastoris CBS7435.</title>
        <authorList>
            <person name="Kuberl A."/>
            <person name="Schneider J."/>
            <person name="Thallinger G.G."/>
            <person name="Anderl I."/>
            <person name="Wibberg D."/>
            <person name="Hajek T."/>
            <person name="Jaenicke S."/>
            <person name="Brinkrolf K."/>
            <person name="Goesmann A."/>
            <person name="Szczepanowski R."/>
            <person name="Puhler A."/>
            <person name="Schwab H."/>
            <person name="Glieder A."/>
            <person name="Pichler H."/>
        </authorList>
    </citation>
    <scope>NUCLEOTIDE SEQUENCE [LARGE SCALE GENOMIC DNA]</scope>
    <source>
        <strain evidence="5">ATCC 76273 / CBS 7435 / CECT 11047 / NRRL Y-11430 / Wegner 21-1</strain>
    </source>
</reference>